<protein>
    <submittedName>
        <fullName evidence="2">GNAT family N-acetyltransferase</fullName>
        <ecNumber evidence="2">2.3.1.-</ecNumber>
    </submittedName>
</protein>
<comment type="caution">
    <text evidence="2">The sequence shown here is derived from an EMBL/GenBank/DDBJ whole genome shotgun (WGS) entry which is preliminary data.</text>
</comment>
<evidence type="ECO:0000313" key="3">
    <source>
        <dbReference type="Proteomes" id="UP001172217"/>
    </source>
</evidence>
<organism evidence="2 3">
    <name type="scientific">Burkholderia orbicola</name>
    <dbReference type="NCBI Taxonomy" id="2978683"/>
    <lineage>
        <taxon>Bacteria</taxon>
        <taxon>Pseudomonadati</taxon>
        <taxon>Pseudomonadota</taxon>
        <taxon>Betaproteobacteria</taxon>
        <taxon>Burkholderiales</taxon>
        <taxon>Burkholderiaceae</taxon>
        <taxon>Burkholderia</taxon>
        <taxon>Burkholderia cepacia complex</taxon>
    </lineage>
</organism>
<feature type="domain" description="N-acetyltransferase" evidence="1">
    <location>
        <begin position="4"/>
        <end position="149"/>
    </location>
</feature>
<dbReference type="Proteomes" id="UP001172217">
    <property type="component" value="Unassembled WGS sequence"/>
</dbReference>
<dbReference type="PROSITE" id="PS51186">
    <property type="entry name" value="GNAT"/>
    <property type="match status" value="1"/>
</dbReference>
<keyword evidence="2" id="KW-0012">Acyltransferase</keyword>
<dbReference type="CDD" id="cd04301">
    <property type="entry name" value="NAT_SF"/>
    <property type="match status" value="1"/>
</dbReference>
<dbReference type="Pfam" id="PF00583">
    <property type="entry name" value="Acetyltransf_1"/>
    <property type="match status" value="1"/>
</dbReference>
<name>A0ABT8NV61_9BURK</name>
<evidence type="ECO:0000259" key="1">
    <source>
        <dbReference type="PROSITE" id="PS51186"/>
    </source>
</evidence>
<dbReference type="InterPro" id="IPR016181">
    <property type="entry name" value="Acyl_CoA_acyltransferase"/>
</dbReference>
<dbReference type="GO" id="GO:0016746">
    <property type="term" value="F:acyltransferase activity"/>
    <property type="evidence" value="ECO:0007669"/>
    <property type="project" value="UniProtKB-KW"/>
</dbReference>
<reference evidence="2" key="1">
    <citation type="submission" date="2023-07" db="EMBL/GenBank/DDBJ databases">
        <title>A collection of bacterial strains from the Burkholderia cepacia Research Laboratory and Repository.</title>
        <authorList>
            <person name="Lipuma J."/>
            <person name="Spilker T."/>
            <person name="Caverly L."/>
        </authorList>
    </citation>
    <scope>NUCLEOTIDE SEQUENCE</scope>
    <source>
        <strain evidence="2">AU45194</strain>
    </source>
</reference>
<keyword evidence="2" id="KW-0808">Transferase</keyword>
<sequence length="154" mass="16580">MDELIWRKAVPGDAADCIALRARTRENAFTEAQLRALGITVESWDDGIRDGVFAGHVCCAPAHMVGYCFGDIGSGEIVVLAILPEYEGTGIGKRLLRCVIDDFAAHGVTSLFLGCSTDPASRSYGFYRHLGWTPTGELDDAGDEILTFQVGPRG</sequence>
<evidence type="ECO:0000313" key="2">
    <source>
        <dbReference type="EMBL" id="MDN7525338.1"/>
    </source>
</evidence>
<dbReference type="InterPro" id="IPR000182">
    <property type="entry name" value="GNAT_dom"/>
</dbReference>
<proteinExistence type="predicted"/>
<keyword evidence="3" id="KW-1185">Reference proteome</keyword>
<dbReference type="EC" id="2.3.1.-" evidence="2"/>
<dbReference type="SUPFAM" id="SSF55729">
    <property type="entry name" value="Acyl-CoA N-acyltransferases (Nat)"/>
    <property type="match status" value="1"/>
</dbReference>
<accession>A0ABT8NV61</accession>
<dbReference type="RefSeq" id="WP_201316796.1">
    <property type="nucleotide sequence ID" value="NZ_JAUJQA010000006.1"/>
</dbReference>
<dbReference type="EMBL" id="JAUJQL010000011">
    <property type="protein sequence ID" value="MDN7525338.1"/>
    <property type="molecule type" value="Genomic_DNA"/>
</dbReference>
<dbReference type="Gene3D" id="3.40.630.30">
    <property type="match status" value="1"/>
</dbReference>
<gene>
    <name evidence="2" type="ORF">QZM70_20545</name>
</gene>